<protein>
    <submittedName>
        <fullName evidence="1">Uncharacterized protein</fullName>
    </submittedName>
</protein>
<gene>
    <name evidence="1" type="ORF">DFP86_11736</name>
</gene>
<evidence type="ECO:0000313" key="1">
    <source>
        <dbReference type="EMBL" id="TDR72028.1"/>
    </source>
</evidence>
<comment type="caution">
    <text evidence="1">The sequence shown here is derived from an EMBL/GenBank/DDBJ whole genome shotgun (WGS) entry which is preliminary data.</text>
</comment>
<dbReference type="RefSeq" id="WP_133683653.1">
    <property type="nucleotide sequence ID" value="NZ_SNZP01000017.1"/>
</dbReference>
<dbReference type="Proteomes" id="UP000295611">
    <property type="component" value="Unassembled WGS sequence"/>
</dbReference>
<evidence type="ECO:0000313" key="2">
    <source>
        <dbReference type="Proteomes" id="UP000295611"/>
    </source>
</evidence>
<reference evidence="1 2" key="1">
    <citation type="submission" date="2019-03" db="EMBL/GenBank/DDBJ databases">
        <title>Genomic Encyclopedia of Type Strains, Phase III (KMG-III): the genomes of soil and plant-associated and newly described type strains.</title>
        <authorList>
            <person name="Whitman W."/>
        </authorList>
    </citation>
    <scope>NUCLEOTIDE SEQUENCE [LARGE SCALE GENOMIC DNA]</scope>
    <source>
        <strain evidence="1 2">CECT 8976</strain>
    </source>
</reference>
<name>A0A4R7AWU6_9NEIS</name>
<dbReference type="AlphaFoldDB" id="A0A4R7AWU6"/>
<dbReference type="OrthoDB" id="8778744at2"/>
<accession>A0A4R7AWU6</accession>
<keyword evidence="2" id="KW-1185">Reference proteome</keyword>
<dbReference type="EMBL" id="SNZP01000017">
    <property type="protein sequence ID" value="TDR72028.1"/>
    <property type="molecule type" value="Genomic_DNA"/>
</dbReference>
<proteinExistence type="predicted"/>
<organism evidence="1 2">
    <name type="scientific">Paludibacterium purpuratum</name>
    <dbReference type="NCBI Taxonomy" id="1144873"/>
    <lineage>
        <taxon>Bacteria</taxon>
        <taxon>Pseudomonadati</taxon>
        <taxon>Pseudomonadota</taxon>
        <taxon>Betaproteobacteria</taxon>
        <taxon>Neisseriales</taxon>
        <taxon>Chromobacteriaceae</taxon>
        <taxon>Paludibacterium</taxon>
    </lineage>
</organism>
<sequence length="83" mass="9053">MNASQILSFMIQAKSSQQIKWAAIPALYAVTLAQIAPKLSEEELFSLIAIGSVLYDHSTKELTAQAATNQLIQSLMHPTPDPQ</sequence>